<evidence type="ECO:0000313" key="3">
    <source>
        <dbReference type="Proteomes" id="UP000077521"/>
    </source>
</evidence>
<accession>A0A177T9V0</accession>
<feature type="compositionally biased region" description="Pro residues" evidence="1">
    <location>
        <begin position="58"/>
        <end position="76"/>
    </location>
</feature>
<dbReference type="AlphaFoldDB" id="A0A177T9V0"/>
<name>A0A177T9V0_9BASI</name>
<feature type="region of interest" description="Disordered" evidence="1">
    <location>
        <begin position="1"/>
        <end position="22"/>
    </location>
</feature>
<feature type="region of interest" description="Disordered" evidence="1">
    <location>
        <begin position="35"/>
        <end position="164"/>
    </location>
</feature>
<dbReference type="Proteomes" id="UP000077521">
    <property type="component" value="Unassembled WGS sequence"/>
</dbReference>
<protein>
    <submittedName>
        <fullName evidence="2">Uncharacterized protein</fullName>
    </submittedName>
</protein>
<evidence type="ECO:0000313" key="2">
    <source>
        <dbReference type="EMBL" id="KAE8246366.1"/>
    </source>
</evidence>
<proteinExistence type="predicted"/>
<comment type="caution">
    <text evidence="2">The sequence shown here is derived from an EMBL/GenBank/DDBJ whole genome shotgun (WGS) entry which is preliminary data.</text>
</comment>
<keyword evidence="3" id="KW-1185">Reference proteome</keyword>
<evidence type="ECO:0000256" key="1">
    <source>
        <dbReference type="SAM" id="MobiDB-lite"/>
    </source>
</evidence>
<dbReference type="EMBL" id="LWDF02000489">
    <property type="protein sequence ID" value="KAE8246366.1"/>
    <property type="molecule type" value="Genomic_DNA"/>
</dbReference>
<reference evidence="2" key="1">
    <citation type="submission" date="2016-04" db="EMBL/GenBank/DDBJ databases">
        <authorList>
            <person name="Nguyen H.D."/>
            <person name="Samba Siva P."/>
            <person name="Cullis J."/>
            <person name="Levesque C.A."/>
            <person name="Hambleton S."/>
        </authorList>
    </citation>
    <scope>NUCLEOTIDE SEQUENCE</scope>
    <source>
        <strain evidence="2">DAOMC 236416</strain>
    </source>
</reference>
<organism evidence="2 3">
    <name type="scientific">Tilletia indica</name>
    <dbReference type="NCBI Taxonomy" id="43049"/>
    <lineage>
        <taxon>Eukaryota</taxon>
        <taxon>Fungi</taxon>
        <taxon>Dikarya</taxon>
        <taxon>Basidiomycota</taxon>
        <taxon>Ustilaginomycotina</taxon>
        <taxon>Exobasidiomycetes</taxon>
        <taxon>Tilletiales</taxon>
        <taxon>Tilletiaceae</taxon>
        <taxon>Tilletia</taxon>
    </lineage>
</organism>
<reference evidence="2" key="2">
    <citation type="journal article" date="2019" name="IMA Fungus">
        <title>Genome sequencing and comparison of five Tilletia species to identify candidate genes for the detection of regulated species infecting wheat.</title>
        <authorList>
            <person name="Nguyen H.D.T."/>
            <person name="Sultana T."/>
            <person name="Kesanakurti P."/>
            <person name="Hambleton S."/>
        </authorList>
    </citation>
    <scope>NUCLEOTIDE SEQUENCE</scope>
    <source>
        <strain evidence="2">DAOMC 236416</strain>
    </source>
</reference>
<sequence>MNASSAARDLPSSDDFPSDYDEETLRLLEPYIGRVISSTPPVPNEADHAAPAVDADRPPPTTEMPVASDPPLPPPAITSASTEAEDEASSAGSIAPWHPPSLPSSVFLAGDGDVIMGQAGSADAEGHQDKDEELNSEDVPPAVLAANTPPSAQLDHKQHTSDSVDDEVIMSQTELLDSDVPTLAELSQRVLTQCFAEWDRERARLHRQIINRDELIAELRRQIASLRSPSDN</sequence>
<gene>
    <name evidence="2" type="ORF">A4X13_0g5822</name>
</gene>